<evidence type="ECO:0000313" key="3">
    <source>
        <dbReference type="EMBL" id="MDR7100758.1"/>
    </source>
</evidence>
<dbReference type="RefSeq" id="WP_310055919.1">
    <property type="nucleotide sequence ID" value="NZ_JAVDVW010000002.1"/>
</dbReference>
<evidence type="ECO:0000256" key="1">
    <source>
        <dbReference type="SAM" id="MobiDB-lite"/>
    </source>
</evidence>
<feature type="signal peptide" evidence="2">
    <location>
        <begin position="1"/>
        <end position="18"/>
    </location>
</feature>
<feature type="compositionally biased region" description="Low complexity" evidence="1">
    <location>
        <begin position="52"/>
        <end position="65"/>
    </location>
</feature>
<name>A0ABU1VTF0_9GAMM</name>
<comment type="caution">
    <text evidence="3">The sequence shown here is derived from an EMBL/GenBank/DDBJ whole genome shotgun (WGS) entry which is preliminary data.</text>
</comment>
<reference evidence="3 4" key="1">
    <citation type="submission" date="2023-07" db="EMBL/GenBank/DDBJ databases">
        <title>Sorghum-associated microbial communities from plants grown in Nebraska, USA.</title>
        <authorList>
            <person name="Schachtman D."/>
        </authorList>
    </citation>
    <scope>NUCLEOTIDE SEQUENCE [LARGE SCALE GENOMIC DNA]</scope>
    <source>
        <strain evidence="3 4">BE187</strain>
    </source>
</reference>
<evidence type="ECO:0000313" key="4">
    <source>
        <dbReference type="Proteomes" id="UP001267878"/>
    </source>
</evidence>
<dbReference type="EMBL" id="JAVDVW010000002">
    <property type="protein sequence ID" value="MDR7100758.1"/>
    <property type="molecule type" value="Genomic_DNA"/>
</dbReference>
<sequence length="89" mass="9501">MRRIAVCLLIILSSASVAARESKFSDADGGSCPTRTQTAATRSPDRDPSSMALPVKKAKPSLPSSSGGGGDDVRLQSPRWHRFLPGMFR</sequence>
<keyword evidence="2" id="KW-0732">Signal</keyword>
<keyword evidence="4" id="KW-1185">Reference proteome</keyword>
<evidence type="ECO:0000256" key="2">
    <source>
        <dbReference type="SAM" id="SignalP"/>
    </source>
</evidence>
<organism evidence="3 4">
    <name type="scientific">Agrilutibacter niabensis</name>
    <dbReference type="NCBI Taxonomy" id="380628"/>
    <lineage>
        <taxon>Bacteria</taxon>
        <taxon>Pseudomonadati</taxon>
        <taxon>Pseudomonadota</taxon>
        <taxon>Gammaproteobacteria</taxon>
        <taxon>Lysobacterales</taxon>
        <taxon>Lysobacteraceae</taxon>
        <taxon>Agrilutibacter</taxon>
    </lineage>
</organism>
<feature type="chain" id="PRO_5046314521" description="Secreted protein" evidence="2">
    <location>
        <begin position="19"/>
        <end position="89"/>
    </location>
</feature>
<feature type="region of interest" description="Disordered" evidence="1">
    <location>
        <begin position="21"/>
        <end position="76"/>
    </location>
</feature>
<proteinExistence type="predicted"/>
<accession>A0ABU1VTF0</accession>
<dbReference type="Proteomes" id="UP001267878">
    <property type="component" value="Unassembled WGS sequence"/>
</dbReference>
<gene>
    <name evidence="3" type="ORF">J2X04_003139</name>
</gene>
<evidence type="ECO:0008006" key="5">
    <source>
        <dbReference type="Google" id="ProtNLM"/>
    </source>
</evidence>
<protein>
    <recommendedName>
        <fullName evidence="5">Secreted protein</fullName>
    </recommendedName>
</protein>